<protein>
    <submittedName>
        <fullName evidence="1">Uncharacterized protein</fullName>
    </submittedName>
</protein>
<sequence length="34" mass="3826">MRKGHIRTWKLDGLAVNNQIGKLLCDLPVLLLVP</sequence>
<reference evidence="1" key="1">
    <citation type="submission" date="2014-11" db="EMBL/GenBank/DDBJ databases">
        <authorList>
            <person name="Amaro Gonzalez C."/>
        </authorList>
    </citation>
    <scope>NUCLEOTIDE SEQUENCE</scope>
</reference>
<proteinExistence type="predicted"/>
<name>A0A0E9SUD9_ANGAN</name>
<dbReference type="EMBL" id="GBXM01063720">
    <property type="protein sequence ID" value="JAH44857.1"/>
    <property type="molecule type" value="Transcribed_RNA"/>
</dbReference>
<reference evidence="1" key="2">
    <citation type="journal article" date="2015" name="Fish Shellfish Immunol.">
        <title>Early steps in the European eel (Anguilla anguilla)-Vibrio vulnificus interaction in the gills: Role of the RtxA13 toxin.</title>
        <authorList>
            <person name="Callol A."/>
            <person name="Pajuelo D."/>
            <person name="Ebbesson L."/>
            <person name="Teles M."/>
            <person name="MacKenzie S."/>
            <person name="Amaro C."/>
        </authorList>
    </citation>
    <scope>NUCLEOTIDE SEQUENCE</scope>
</reference>
<organism evidence="1">
    <name type="scientific">Anguilla anguilla</name>
    <name type="common">European freshwater eel</name>
    <name type="synonym">Muraena anguilla</name>
    <dbReference type="NCBI Taxonomy" id="7936"/>
    <lineage>
        <taxon>Eukaryota</taxon>
        <taxon>Metazoa</taxon>
        <taxon>Chordata</taxon>
        <taxon>Craniata</taxon>
        <taxon>Vertebrata</taxon>
        <taxon>Euteleostomi</taxon>
        <taxon>Actinopterygii</taxon>
        <taxon>Neopterygii</taxon>
        <taxon>Teleostei</taxon>
        <taxon>Anguilliformes</taxon>
        <taxon>Anguillidae</taxon>
        <taxon>Anguilla</taxon>
    </lineage>
</organism>
<dbReference type="AlphaFoldDB" id="A0A0E9SUD9"/>
<evidence type="ECO:0000313" key="1">
    <source>
        <dbReference type="EMBL" id="JAH44857.1"/>
    </source>
</evidence>
<accession>A0A0E9SUD9</accession>